<dbReference type="Proteomes" id="UP001175147">
    <property type="component" value="Unassembled WGS sequence"/>
</dbReference>
<dbReference type="Gene3D" id="2.170.150.20">
    <property type="entry name" value="Peptide methionine sulfoxide reductase"/>
    <property type="match status" value="1"/>
</dbReference>
<keyword evidence="6" id="KW-1185">Reference proteome</keyword>
<keyword evidence="2 5" id="KW-0560">Oxidoreductase</keyword>
<dbReference type="InterPro" id="IPR002579">
    <property type="entry name" value="Met_Sox_Rdtase_MsrB_dom"/>
</dbReference>
<name>A0ABT8YWN6_9SPIR</name>
<dbReference type="InterPro" id="IPR011057">
    <property type="entry name" value="Mss4-like_sf"/>
</dbReference>
<gene>
    <name evidence="5" type="primary">msrB</name>
    <name evidence="5" type="ORF">Q5M86_04485</name>
</gene>
<evidence type="ECO:0000256" key="1">
    <source>
        <dbReference type="ARBA" id="ARBA00012499"/>
    </source>
</evidence>
<comment type="catalytic activity">
    <reaction evidence="3">
        <text>L-methionyl-[protein] + [thioredoxin]-disulfide + H2O = L-methionyl-(R)-S-oxide-[protein] + [thioredoxin]-dithiol</text>
        <dbReference type="Rhea" id="RHEA:24164"/>
        <dbReference type="Rhea" id="RHEA-COMP:10698"/>
        <dbReference type="Rhea" id="RHEA-COMP:10700"/>
        <dbReference type="Rhea" id="RHEA-COMP:12313"/>
        <dbReference type="Rhea" id="RHEA-COMP:12314"/>
        <dbReference type="ChEBI" id="CHEBI:15377"/>
        <dbReference type="ChEBI" id="CHEBI:16044"/>
        <dbReference type="ChEBI" id="CHEBI:29950"/>
        <dbReference type="ChEBI" id="CHEBI:45764"/>
        <dbReference type="ChEBI" id="CHEBI:50058"/>
        <dbReference type="EC" id="1.8.4.12"/>
    </reaction>
</comment>
<comment type="caution">
    <text evidence="5">The sequence shown here is derived from an EMBL/GenBank/DDBJ whole genome shotgun (WGS) entry which is preliminary data.</text>
</comment>
<sequence length="161" mass="18238">MKKYIFLIILIFISIISCDEENNINNIDDKKYSTADCSKTLSAQEYHVLINKGTELPFTGELLNNKEDGIYTCKICDTPLFHSEAKFNSGTGWPSFDDAIIENIKLQKDGNRVEVVCANCGGHLGHVFYNEGFTEKETRYCINSVSLNFINKFTNEISTNK</sequence>
<dbReference type="PANTHER" id="PTHR10173:SF52">
    <property type="entry name" value="METHIONINE-R-SULFOXIDE REDUCTASE B1"/>
    <property type="match status" value="1"/>
</dbReference>
<proteinExistence type="predicted"/>
<dbReference type="Pfam" id="PF01641">
    <property type="entry name" value="SelR"/>
    <property type="match status" value="1"/>
</dbReference>
<dbReference type="NCBIfam" id="TIGR00357">
    <property type="entry name" value="peptide-methionine (R)-S-oxide reductase MsrB"/>
    <property type="match status" value="1"/>
</dbReference>
<dbReference type="GO" id="GO:0033743">
    <property type="term" value="F:peptide-methionine (R)-S-oxide reductase activity"/>
    <property type="evidence" value="ECO:0007669"/>
    <property type="project" value="UniProtKB-EC"/>
</dbReference>
<reference evidence="5" key="1">
    <citation type="submission" date="2023-07" db="EMBL/GenBank/DDBJ databases">
        <title>Mucosal microbiota of week-old chicken and adult hens.</title>
        <authorList>
            <person name="Volf J."/>
            <person name="Karasova D."/>
            <person name="Crhanova M."/>
            <person name="Faldynova M."/>
            <person name="Prikrylova H."/>
            <person name="Zeman M."/>
            <person name="Babak V."/>
            <person name="Rajova J."/>
            <person name="Rychlik I."/>
        </authorList>
    </citation>
    <scope>NUCLEOTIDE SEQUENCE</scope>
    <source>
        <strain evidence="5">ET902</strain>
    </source>
</reference>
<evidence type="ECO:0000256" key="3">
    <source>
        <dbReference type="ARBA" id="ARBA00048488"/>
    </source>
</evidence>
<dbReference type="EMBL" id="JAUPBM010000038">
    <property type="protein sequence ID" value="MDO7020026.1"/>
    <property type="molecule type" value="Genomic_DNA"/>
</dbReference>
<accession>A0ABT8YWN6</accession>
<dbReference type="SUPFAM" id="SSF51316">
    <property type="entry name" value="Mss4-like"/>
    <property type="match status" value="1"/>
</dbReference>
<evidence type="ECO:0000256" key="2">
    <source>
        <dbReference type="ARBA" id="ARBA00023002"/>
    </source>
</evidence>
<evidence type="ECO:0000313" key="6">
    <source>
        <dbReference type="Proteomes" id="UP001175147"/>
    </source>
</evidence>
<dbReference type="PANTHER" id="PTHR10173">
    <property type="entry name" value="METHIONINE SULFOXIDE REDUCTASE"/>
    <property type="match status" value="1"/>
</dbReference>
<feature type="domain" description="MsrB" evidence="4">
    <location>
        <begin position="34"/>
        <end position="152"/>
    </location>
</feature>
<evidence type="ECO:0000259" key="4">
    <source>
        <dbReference type="PROSITE" id="PS51790"/>
    </source>
</evidence>
<dbReference type="PROSITE" id="PS51790">
    <property type="entry name" value="MSRB"/>
    <property type="match status" value="1"/>
</dbReference>
<dbReference type="RefSeq" id="WP_020004714.1">
    <property type="nucleotide sequence ID" value="NZ_JAUPBL010000016.1"/>
</dbReference>
<dbReference type="EC" id="1.8.4.12" evidence="1"/>
<organism evidence="5 6">
    <name type="scientific">Brachyspira innocens</name>
    <dbReference type="NCBI Taxonomy" id="13264"/>
    <lineage>
        <taxon>Bacteria</taxon>
        <taxon>Pseudomonadati</taxon>
        <taxon>Spirochaetota</taxon>
        <taxon>Spirochaetia</taxon>
        <taxon>Brachyspirales</taxon>
        <taxon>Brachyspiraceae</taxon>
        <taxon>Brachyspira</taxon>
    </lineage>
</organism>
<protein>
    <recommendedName>
        <fullName evidence="1">peptide-methionine (R)-S-oxide reductase</fullName>
        <ecNumber evidence="1">1.8.4.12</ecNumber>
    </recommendedName>
</protein>
<dbReference type="InterPro" id="IPR028427">
    <property type="entry name" value="Met_Sox_Rdtase_MsrB"/>
</dbReference>
<evidence type="ECO:0000313" key="5">
    <source>
        <dbReference type="EMBL" id="MDO7020026.1"/>
    </source>
</evidence>
<dbReference type="PROSITE" id="PS51257">
    <property type="entry name" value="PROKAR_LIPOPROTEIN"/>
    <property type="match status" value="1"/>
</dbReference>